<accession>A0ABX8SE71</accession>
<dbReference type="RefSeq" id="WP_066471651.1">
    <property type="nucleotide sequence ID" value="NZ_CBCRUZ010000001.1"/>
</dbReference>
<dbReference type="InterPro" id="IPR051159">
    <property type="entry name" value="Hexapeptide_acetyltransf"/>
</dbReference>
<proteinExistence type="inferred from homology"/>
<protein>
    <submittedName>
        <fullName evidence="4">Acyltransferase</fullName>
    </submittedName>
</protein>
<evidence type="ECO:0000313" key="5">
    <source>
        <dbReference type="Proteomes" id="UP000887023"/>
    </source>
</evidence>
<sequence>MPTLLKALPLLRPLDARNQRRYMQATTAILRSAGVTVEGPPLWVAPSVYLDCKEPGILTLGFRCVLSENVVLLTHDFSLDRYTDRAGIAPPEMEYSTKAPIRIGAYAFIGIRAVVMPGVTVGTGAIVGAGSVVTADVADGTVVAGNPARVLGTAEDAWERHRARWTLAARRG</sequence>
<keyword evidence="2" id="KW-0808">Transferase</keyword>
<dbReference type="Pfam" id="PF00132">
    <property type="entry name" value="Hexapep"/>
    <property type="match status" value="1"/>
</dbReference>
<name>A0ABX8SE71_9ACTN</name>
<dbReference type="SUPFAM" id="SSF51161">
    <property type="entry name" value="Trimeric LpxA-like enzymes"/>
    <property type="match status" value="1"/>
</dbReference>
<dbReference type="PANTHER" id="PTHR23416:SF23">
    <property type="entry name" value="ACETYLTRANSFERASE C18B11.09C-RELATED"/>
    <property type="match status" value="1"/>
</dbReference>
<dbReference type="GO" id="GO:0016746">
    <property type="term" value="F:acyltransferase activity"/>
    <property type="evidence" value="ECO:0007669"/>
    <property type="project" value="UniProtKB-KW"/>
</dbReference>
<evidence type="ECO:0000256" key="3">
    <source>
        <dbReference type="ARBA" id="ARBA00022737"/>
    </source>
</evidence>
<dbReference type="PANTHER" id="PTHR23416">
    <property type="entry name" value="SIALIC ACID SYNTHASE-RELATED"/>
    <property type="match status" value="1"/>
</dbReference>
<dbReference type="InterPro" id="IPR001451">
    <property type="entry name" value="Hexapep"/>
</dbReference>
<dbReference type="CDD" id="cd04647">
    <property type="entry name" value="LbH_MAT_like"/>
    <property type="match status" value="1"/>
</dbReference>
<reference evidence="4" key="1">
    <citation type="submission" date="2021-07" db="EMBL/GenBank/DDBJ databases">
        <title>Candidatus Kaistella beijingensis sp. nov. isolated from a municipal wastewater treatment plant is involved in sludge foaming.</title>
        <authorList>
            <person name="Song Y."/>
            <person name="Liu S.-J."/>
        </authorList>
    </citation>
    <scope>NUCLEOTIDE SEQUENCE</scope>
    <source>
        <strain evidence="4">DSM 43998</strain>
    </source>
</reference>
<gene>
    <name evidence="4" type="ORF">KV203_07770</name>
</gene>
<dbReference type="InterPro" id="IPR011004">
    <property type="entry name" value="Trimer_LpxA-like_sf"/>
</dbReference>
<keyword evidence="3" id="KW-0677">Repeat</keyword>
<dbReference type="InterPro" id="IPR018357">
    <property type="entry name" value="Hexapep_transf_CS"/>
</dbReference>
<dbReference type="EMBL" id="CP079105">
    <property type="protein sequence ID" value="QXQ15212.1"/>
    <property type="molecule type" value="Genomic_DNA"/>
</dbReference>
<dbReference type="Gene3D" id="2.160.10.10">
    <property type="entry name" value="Hexapeptide repeat proteins"/>
    <property type="match status" value="1"/>
</dbReference>
<comment type="similarity">
    <text evidence="1">Belongs to the transferase hexapeptide repeat family.</text>
</comment>
<dbReference type="Proteomes" id="UP000887023">
    <property type="component" value="Chromosome"/>
</dbReference>
<keyword evidence="5" id="KW-1185">Reference proteome</keyword>
<evidence type="ECO:0000256" key="1">
    <source>
        <dbReference type="ARBA" id="ARBA00007274"/>
    </source>
</evidence>
<evidence type="ECO:0000256" key="2">
    <source>
        <dbReference type="ARBA" id="ARBA00022679"/>
    </source>
</evidence>
<organism evidence="4 5">
    <name type="scientific">Skermania pinensis</name>
    <dbReference type="NCBI Taxonomy" id="39122"/>
    <lineage>
        <taxon>Bacteria</taxon>
        <taxon>Bacillati</taxon>
        <taxon>Actinomycetota</taxon>
        <taxon>Actinomycetes</taxon>
        <taxon>Mycobacteriales</taxon>
        <taxon>Gordoniaceae</taxon>
        <taxon>Skermania</taxon>
    </lineage>
</organism>
<keyword evidence="4" id="KW-0012">Acyltransferase</keyword>
<evidence type="ECO:0000313" key="4">
    <source>
        <dbReference type="EMBL" id="QXQ15212.1"/>
    </source>
</evidence>
<dbReference type="PROSITE" id="PS00101">
    <property type="entry name" value="HEXAPEP_TRANSFERASES"/>
    <property type="match status" value="1"/>
</dbReference>